<keyword evidence="2" id="KW-1185">Reference proteome</keyword>
<comment type="caution">
    <text evidence="1">The sequence shown here is derived from an EMBL/GenBank/DDBJ whole genome shotgun (WGS) entry which is preliminary data.</text>
</comment>
<evidence type="ECO:0000313" key="1">
    <source>
        <dbReference type="EMBL" id="RJX43041.1"/>
    </source>
</evidence>
<organism evidence="1 2">
    <name type="scientific">Halonotius aquaticus</name>
    <dbReference type="NCBI Taxonomy" id="2216978"/>
    <lineage>
        <taxon>Archaea</taxon>
        <taxon>Methanobacteriati</taxon>
        <taxon>Methanobacteriota</taxon>
        <taxon>Stenosarchaea group</taxon>
        <taxon>Halobacteria</taxon>
        <taxon>Halobacteriales</taxon>
        <taxon>Haloferacaceae</taxon>
        <taxon>Halonotius</taxon>
    </lineage>
</organism>
<gene>
    <name evidence="1" type="ORF">DM826_07720</name>
</gene>
<evidence type="ECO:0000313" key="2">
    <source>
        <dbReference type="Proteomes" id="UP000276588"/>
    </source>
</evidence>
<protein>
    <submittedName>
        <fullName evidence="1">Uncharacterized protein</fullName>
    </submittedName>
</protein>
<name>A0A3A6Q7F6_9EURY</name>
<dbReference type="Proteomes" id="UP000276588">
    <property type="component" value="Unassembled WGS sequence"/>
</dbReference>
<sequence length="10" mass="1204">MYIRFSVSVC</sequence>
<accession>A0A3A6Q7F6</accession>
<proteinExistence type="predicted"/>
<dbReference type="EMBL" id="QKNY01000011">
    <property type="protein sequence ID" value="RJX43041.1"/>
    <property type="molecule type" value="Genomic_DNA"/>
</dbReference>
<reference evidence="1 2" key="1">
    <citation type="submission" date="2018-06" db="EMBL/GenBank/DDBJ databases">
        <title>Halonotius sp. F13-13 a new haloarchaeeon isolated from a solar saltern from Isla Cristina, Huelva, Spain.</title>
        <authorList>
            <person name="Duran-Viseras A."/>
            <person name="Sanchez-Porro C."/>
            <person name="Ventosa A."/>
        </authorList>
    </citation>
    <scope>NUCLEOTIDE SEQUENCE [LARGE SCALE GENOMIC DNA]</scope>
    <source>
        <strain evidence="1 2">F13-13</strain>
    </source>
</reference>